<feature type="transmembrane region" description="Helical" evidence="1">
    <location>
        <begin position="93"/>
        <end position="115"/>
    </location>
</feature>
<dbReference type="AlphaFoldDB" id="A0A0G1MI02"/>
<dbReference type="EMBL" id="LCKX01000007">
    <property type="protein sequence ID" value="KKU07692.1"/>
    <property type="molecule type" value="Genomic_DNA"/>
</dbReference>
<keyword evidence="1" id="KW-0472">Membrane</keyword>
<reference evidence="3 4" key="1">
    <citation type="journal article" date="2015" name="Nature">
        <title>rRNA introns, odd ribosomes, and small enigmatic genomes across a large radiation of phyla.</title>
        <authorList>
            <person name="Brown C.T."/>
            <person name="Hug L.A."/>
            <person name="Thomas B.C."/>
            <person name="Sharon I."/>
            <person name="Castelle C.J."/>
            <person name="Singh A."/>
            <person name="Wilkins M.J."/>
            <person name="Williams K.H."/>
            <person name="Banfield J.F."/>
        </authorList>
    </citation>
    <scope>NUCLEOTIDE SEQUENCE [LARGE SCALE GENOMIC DNA]</scope>
</reference>
<dbReference type="InterPro" id="IPR043993">
    <property type="entry name" value="T4SS_pilin"/>
</dbReference>
<evidence type="ECO:0000256" key="1">
    <source>
        <dbReference type="SAM" id="Phobius"/>
    </source>
</evidence>
<proteinExistence type="predicted"/>
<dbReference type="Pfam" id="PF18895">
    <property type="entry name" value="T4SS_pilin"/>
    <property type="match status" value="1"/>
</dbReference>
<keyword evidence="1" id="KW-1133">Transmembrane helix</keyword>
<dbReference type="Proteomes" id="UP000033999">
    <property type="component" value="Unassembled WGS sequence"/>
</dbReference>
<evidence type="ECO:0000256" key="2">
    <source>
        <dbReference type="SAM" id="SignalP"/>
    </source>
</evidence>
<accession>A0A0G1MI02</accession>
<gene>
    <name evidence="3" type="ORF">UX10_C0007G0023</name>
</gene>
<organism evidence="3 4">
    <name type="scientific">Candidatus Magasanikbacteria bacterium GW2011_GWA2_45_39</name>
    <dbReference type="NCBI Taxonomy" id="1619041"/>
    <lineage>
        <taxon>Bacteria</taxon>
        <taxon>Candidatus Magasanikiibacteriota</taxon>
    </lineage>
</organism>
<name>A0A0G1MI02_9BACT</name>
<keyword evidence="2" id="KW-0732">Signal</keyword>
<feature type="transmembrane region" description="Helical" evidence="1">
    <location>
        <begin position="58"/>
        <end position="81"/>
    </location>
</feature>
<sequence length="122" mass="13151">MKYLWRAKKYILSAIISVLFFGLSVGVNAAAPATVDLPNPLGTTDIFVIVGDRVVKPVLGIIGSIALIMFVYGGFLWLTSGGSPDKIKKGRDVFMWSGIGIIVILTSYILLKFVFDALAGKL</sequence>
<protein>
    <submittedName>
        <fullName evidence="3">Uncharacterized protein</fullName>
    </submittedName>
</protein>
<feature type="signal peptide" evidence="2">
    <location>
        <begin position="1"/>
        <end position="29"/>
    </location>
</feature>
<evidence type="ECO:0000313" key="3">
    <source>
        <dbReference type="EMBL" id="KKU07692.1"/>
    </source>
</evidence>
<keyword evidence="1" id="KW-0812">Transmembrane</keyword>
<comment type="caution">
    <text evidence="3">The sequence shown here is derived from an EMBL/GenBank/DDBJ whole genome shotgun (WGS) entry which is preliminary data.</text>
</comment>
<evidence type="ECO:0000313" key="4">
    <source>
        <dbReference type="Proteomes" id="UP000033999"/>
    </source>
</evidence>
<feature type="chain" id="PRO_5002538608" evidence="2">
    <location>
        <begin position="30"/>
        <end position="122"/>
    </location>
</feature>